<evidence type="ECO:0000313" key="1">
    <source>
        <dbReference type="EMBL" id="CBJ82211.1"/>
    </source>
</evidence>
<dbReference type="EMBL" id="FN667741">
    <property type="protein sequence ID" value="CBJ82211.1"/>
    <property type="molecule type" value="Genomic_DNA"/>
</dbReference>
<evidence type="ECO:0000313" key="2">
    <source>
        <dbReference type="Proteomes" id="UP000002045"/>
    </source>
</evidence>
<reference evidence="1" key="1">
    <citation type="journal article" date="2011" name="PLoS ONE">
        <title>The entomopathogenic bacterial endosymbionts xenorhabdus and photorhabdus: convergent lifestyles from divergent genomes.</title>
        <authorList>
            <person name="Chaston J.M."/>
            <person name="Suen G."/>
            <person name="Tucker S.L."/>
            <person name="Andersen A.W."/>
            <person name="Bhasin A."/>
            <person name="Bode E."/>
            <person name="Bode H.B."/>
            <person name="Brachmann A.O."/>
            <person name="Cowles C.E."/>
            <person name="Cowles K.N."/>
            <person name="Darby C."/>
            <person name="de Leon L."/>
            <person name="Drace K."/>
            <person name="Du Z."/>
            <person name="Givaudan A."/>
            <person name="Herbert Tran E.E."/>
            <person name="Jewell K.A."/>
            <person name="Knack J.J."/>
            <person name="Krasomil-Osterfeld K.C."/>
            <person name="Kukor R."/>
            <person name="Lanois A."/>
            <person name="Latreille P."/>
            <person name="Leimgruber N.K."/>
            <person name="Lipke C.M."/>
            <person name="Liu R."/>
            <person name="Lu X."/>
            <person name="Martens E.C."/>
            <person name="Marri P.R."/>
            <person name="Medigue C."/>
            <person name="Menard M.L."/>
            <person name="Miller N.M."/>
            <person name="Morales-Soto N."/>
            <person name="Norton S."/>
            <person name="Ogier J.C."/>
            <person name="Orchard S.S."/>
            <person name="Park D."/>
            <person name="Park Y."/>
            <person name="Qurollo B.A."/>
            <person name="Sugar D.R."/>
            <person name="Richards G.R."/>
            <person name="Rouy Z."/>
            <person name="Slominski B."/>
            <person name="Slominski K."/>
            <person name="Snyder H."/>
            <person name="Tjaden B.C."/>
            <person name="van der Hoeven R."/>
            <person name="Welch R.D."/>
            <person name="Wheeler C."/>
            <person name="Xiang B."/>
            <person name="Barbazuk B."/>
            <person name="Gaudriault S."/>
            <person name="Goodner B."/>
            <person name="Slater S.C."/>
            <person name="Forst S."/>
            <person name="Goldman B.S."/>
            <person name="Goodrich-Blair H."/>
        </authorList>
    </citation>
    <scope>NUCLEOTIDE SEQUENCE [LARGE SCALE GENOMIC DNA]</scope>
    <source>
        <strain evidence="1">SS-2004</strain>
    </source>
</reference>
<protein>
    <recommendedName>
        <fullName evidence="3">Transposase</fullName>
    </recommendedName>
</protein>
<proteinExistence type="predicted"/>
<accession>D3V3I2</accession>
<dbReference type="HOGENOM" id="CLU_3259889_0_0_6"/>
<organism evidence="1 2">
    <name type="scientific">Xenorhabdus bovienii (strain SS-2004)</name>
    <name type="common">Xenorhabdus nematophila subsp. bovienii</name>
    <dbReference type="NCBI Taxonomy" id="406818"/>
    <lineage>
        <taxon>Bacteria</taxon>
        <taxon>Pseudomonadati</taxon>
        <taxon>Pseudomonadota</taxon>
        <taxon>Gammaproteobacteria</taxon>
        <taxon>Enterobacterales</taxon>
        <taxon>Morganellaceae</taxon>
        <taxon>Xenorhabdus</taxon>
    </lineage>
</organism>
<name>D3V3I2_XENBS</name>
<dbReference type="Proteomes" id="UP000002045">
    <property type="component" value="Chromosome"/>
</dbReference>
<gene>
    <name evidence="1" type="ordered locus">XBJ1_3088</name>
</gene>
<dbReference type="KEGG" id="xbo:XBJ1_3088"/>
<sequence>MLMQEEAKKEDRRKARVFVGIVITREFKKVEKDWLELLSWLN</sequence>
<dbReference type="AlphaFoldDB" id="D3V3I2"/>
<evidence type="ECO:0008006" key="3">
    <source>
        <dbReference type="Google" id="ProtNLM"/>
    </source>
</evidence>